<gene>
    <name evidence="1" type="ORF">ACFYM3_06625</name>
</gene>
<evidence type="ECO:0000313" key="2">
    <source>
        <dbReference type="Proteomes" id="UP001601288"/>
    </source>
</evidence>
<dbReference type="InterPro" id="IPR046300">
    <property type="entry name" value="DUF6415"/>
</dbReference>
<comment type="caution">
    <text evidence="1">The sequence shown here is derived from an EMBL/GenBank/DDBJ whole genome shotgun (WGS) entry which is preliminary data.</text>
</comment>
<protein>
    <submittedName>
        <fullName evidence="1">DUF6415 family natural product biosynthesis protein</fullName>
    </submittedName>
</protein>
<accession>A0ABW6L9K0</accession>
<sequence>MRRTTVTVEAREMAMTTDAASPPVDVATMRETAHRVLGPGNAPEAVPPAGDALDALTAALRGHIERLAPEVDHAAARLQENSPTRNAARACVSGAGGELRAPEPGFAALAGNIMHARRLARVLAALCDHYETVSAGIEETPEQRAFVHLAEHCLRCSTCRAVDEQGAHAKLPCEEESRLYEEYRAARARAAAARLSRRGCGTEVTT</sequence>
<dbReference type="EMBL" id="JBIAFP010000003">
    <property type="protein sequence ID" value="MFE9224304.1"/>
    <property type="molecule type" value="Genomic_DNA"/>
</dbReference>
<organism evidence="1 2">
    <name type="scientific">Streptomyces massasporeus</name>
    <dbReference type="NCBI Taxonomy" id="67324"/>
    <lineage>
        <taxon>Bacteria</taxon>
        <taxon>Bacillati</taxon>
        <taxon>Actinomycetota</taxon>
        <taxon>Actinomycetes</taxon>
        <taxon>Kitasatosporales</taxon>
        <taxon>Streptomycetaceae</taxon>
        <taxon>Streptomyces</taxon>
    </lineage>
</organism>
<dbReference type="RefSeq" id="WP_358281667.1">
    <property type="nucleotide sequence ID" value="NZ_JBEYGJ010000011.1"/>
</dbReference>
<proteinExistence type="predicted"/>
<dbReference type="Proteomes" id="UP001601288">
    <property type="component" value="Unassembled WGS sequence"/>
</dbReference>
<reference evidence="1 2" key="1">
    <citation type="submission" date="2024-10" db="EMBL/GenBank/DDBJ databases">
        <title>The Natural Products Discovery Center: Release of the First 8490 Sequenced Strains for Exploring Actinobacteria Biosynthetic Diversity.</title>
        <authorList>
            <person name="Kalkreuter E."/>
            <person name="Kautsar S.A."/>
            <person name="Yang D."/>
            <person name="Bader C.D."/>
            <person name="Teijaro C.N."/>
            <person name="Fluegel L."/>
            <person name="Davis C.M."/>
            <person name="Simpson J.R."/>
            <person name="Lauterbach L."/>
            <person name="Steele A.D."/>
            <person name="Gui C."/>
            <person name="Meng S."/>
            <person name="Li G."/>
            <person name="Viehrig K."/>
            <person name="Ye F."/>
            <person name="Su P."/>
            <person name="Kiefer A.F."/>
            <person name="Nichols A."/>
            <person name="Cepeda A.J."/>
            <person name="Yan W."/>
            <person name="Fan B."/>
            <person name="Jiang Y."/>
            <person name="Adhikari A."/>
            <person name="Zheng C.-J."/>
            <person name="Schuster L."/>
            <person name="Cowan T.M."/>
            <person name="Smanski M.J."/>
            <person name="Chevrette M.G."/>
            <person name="De Carvalho L.P.S."/>
            <person name="Shen B."/>
        </authorList>
    </citation>
    <scope>NUCLEOTIDE SEQUENCE [LARGE SCALE GENOMIC DNA]</scope>
    <source>
        <strain evidence="1 2">NPDC007066</strain>
    </source>
</reference>
<evidence type="ECO:0000313" key="1">
    <source>
        <dbReference type="EMBL" id="MFE9224304.1"/>
    </source>
</evidence>
<name>A0ABW6L9K0_9ACTN</name>
<dbReference type="Pfam" id="PF19979">
    <property type="entry name" value="DUF6415"/>
    <property type="match status" value="1"/>
</dbReference>
<keyword evidence="2" id="KW-1185">Reference proteome</keyword>